<protein>
    <recommendedName>
        <fullName evidence="3">Kinesin light chain</fullName>
    </recommendedName>
</protein>
<dbReference type="Proteomes" id="UP001583186">
    <property type="component" value="Unassembled WGS sequence"/>
</dbReference>
<dbReference type="PANTHER" id="PTHR46082">
    <property type="entry name" value="ATP/GTP-BINDING PROTEIN-RELATED"/>
    <property type="match status" value="1"/>
</dbReference>
<dbReference type="PANTHER" id="PTHR46082:SF6">
    <property type="entry name" value="AAA+ ATPASE DOMAIN-CONTAINING PROTEIN-RELATED"/>
    <property type="match status" value="1"/>
</dbReference>
<comment type="caution">
    <text evidence="1">The sequence shown here is derived from an EMBL/GenBank/DDBJ whole genome shotgun (WGS) entry which is preliminary data.</text>
</comment>
<evidence type="ECO:0000313" key="2">
    <source>
        <dbReference type="Proteomes" id="UP001583186"/>
    </source>
</evidence>
<gene>
    <name evidence="1" type="ORF">Sste5346_008640</name>
</gene>
<sequence length="316" mass="35163">MPATSKESIGEAYLNAAQQLGIPGWEDDKADVKRLVQDHLSSDSAGQWLLVFDNADDVSIWVDKFVGESGRLIDYLPKSQHGSIIFTTRDKKAATRLAGRNIVEMSVMDEIGSKQLLRNYLFDQDLLNSQGDAAALLAQLTYLPLAIVQAVAYINANGIGLGDYLSLLDAQEEDVIDLLSEDFEDERRYLDVKNAVATTWLISFEQVRQRDSLAADYLSFMACVDAKDIPQSLLPSGPSRKKEIDAMGTLQGYSFIAKRNQGRWEEAEKLAVQVIETRKTKLGADHPSTLSIMANLASTYRNQGRWKEAEKLAVQR</sequence>
<dbReference type="EMBL" id="JAWCUI010000068">
    <property type="protein sequence ID" value="KAL1889913.1"/>
    <property type="molecule type" value="Genomic_DNA"/>
</dbReference>
<organism evidence="1 2">
    <name type="scientific">Sporothrix stenoceras</name>
    <dbReference type="NCBI Taxonomy" id="5173"/>
    <lineage>
        <taxon>Eukaryota</taxon>
        <taxon>Fungi</taxon>
        <taxon>Dikarya</taxon>
        <taxon>Ascomycota</taxon>
        <taxon>Pezizomycotina</taxon>
        <taxon>Sordariomycetes</taxon>
        <taxon>Sordariomycetidae</taxon>
        <taxon>Ophiostomatales</taxon>
        <taxon>Ophiostomataceae</taxon>
        <taxon>Sporothrix</taxon>
    </lineage>
</organism>
<dbReference type="Gene3D" id="1.25.40.10">
    <property type="entry name" value="Tetratricopeptide repeat domain"/>
    <property type="match status" value="1"/>
</dbReference>
<dbReference type="InterPro" id="IPR053137">
    <property type="entry name" value="NLR-like"/>
</dbReference>
<name>A0ABR3YNI3_9PEZI</name>
<keyword evidence="2" id="KW-1185">Reference proteome</keyword>
<evidence type="ECO:0008006" key="3">
    <source>
        <dbReference type="Google" id="ProtNLM"/>
    </source>
</evidence>
<dbReference type="Gene3D" id="3.40.50.300">
    <property type="entry name" value="P-loop containing nucleotide triphosphate hydrolases"/>
    <property type="match status" value="1"/>
</dbReference>
<dbReference type="SUPFAM" id="SSF52540">
    <property type="entry name" value="P-loop containing nucleoside triphosphate hydrolases"/>
    <property type="match status" value="1"/>
</dbReference>
<dbReference type="InterPro" id="IPR011990">
    <property type="entry name" value="TPR-like_helical_dom_sf"/>
</dbReference>
<proteinExistence type="predicted"/>
<dbReference type="Pfam" id="PF13424">
    <property type="entry name" value="TPR_12"/>
    <property type="match status" value="1"/>
</dbReference>
<dbReference type="SUPFAM" id="SSF48452">
    <property type="entry name" value="TPR-like"/>
    <property type="match status" value="1"/>
</dbReference>
<reference evidence="1 2" key="1">
    <citation type="journal article" date="2024" name="IMA Fungus">
        <title>IMA Genome - F19 : A genome assembly and annotation guide to empower mycologists, including annotated draft genome sequences of Ceratocystis pirilliformis, Diaporthe australafricana, Fusarium ophioides, Paecilomyces lecythidis, and Sporothrix stenoceras.</title>
        <authorList>
            <person name="Aylward J."/>
            <person name="Wilson A.M."/>
            <person name="Visagie C.M."/>
            <person name="Spraker J."/>
            <person name="Barnes I."/>
            <person name="Buitendag C."/>
            <person name="Ceriani C."/>
            <person name="Del Mar Angel L."/>
            <person name="du Plessis D."/>
            <person name="Fuchs T."/>
            <person name="Gasser K."/>
            <person name="Kramer D."/>
            <person name="Li W."/>
            <person name="Munsamy K."/>
            <person name="Piso A."/>
            <person name="Price J.L."/>
            <person name="Sonnekus B."/>
            <person name="Thomas C."/>
            <person name="van der Nest A."/>
            <person name="van Dijk A."/>
            <person name="van Heerden A."/>
            <person name="van Vuuren N."/>
            <person name="Yilmaz N."/>
            <person name="Duong T.A."/>
            <person name="van der Merwe N.A."/>
            <person name="Wingfield M.J."/>
            <person name="Wingfield B.D."/>
        </authorList>
    </citation>
    <scope>NUCLEOTIDE SEQUENCE [LARGE SCALE GENOMIC DNA]</scope>
    <source>
        <strain evidence="1 2">CMW 5346</strain>
    </source>
</reference>
<accession>A0ABR3YNI3</accession>
<dbReference type="InterPro" id="IPR027417">
    <property type="entry name" value="P-loop_NTPase"/>
</dbReference>
<evidence type="ECO:0000313" key="1">
    <source>
        <dbReference type="EMBL" id="KAL1889913.1"/>
    </source>
</evidence>